<evidence type="ECO:0000259" key="1">
    <source>
        <dbReference type="Pfam" id="PF04248"/>
    </source>
</evidence>
<feature type="domain" description="DUF427" evidence="1">
    <location>
        <begin position="10"/>
        <end position="93"/>
    </location>
</feature>
<dbReference type="Gene3D" id="2.170.150.40">
    <property type="entry name" value="Domain of unknown function (DUF427)"/>
    <property type="match status" value="2"/>
</dbReference>
<dbReference type="Pfam" id="PF04248">
    <property type="entry name" value="NTP_transf_9"/>
    <property type="match status" value="2"/>
</dbReference>
<sequence>MRTEASDKWVRAYVGDVAVVDSRRPLLFWEDRFPVPGYAFPRDDVRTDLLTPSQTRQTVRNFHTPKGPVKAFYDLEVAGRRLEHAAWERDDPALEGLLVLTWEPGVLDRWTEEDEEVVAHPRDPHKRVEAIASSRHVEVSVDGTVLADSHAPVLLFETHLPTRYYLPREDVRLDALVPSANVSTCPYKGVADEYWSLPGEAGIDNVAWSYADPYPAVQRVAGRIAFYNELVDITVDGEPQERPQSIFSKAGNRPTSG</sequence>
<dbReference type="InterPro" id="IPR038694">
    <property type="entry name" value="DUF427_sf"/>
</dbReference>
<dbReference type="EMBL" id="BAABAH010000008">
    <property type="protein sequence ID" value="GAA3822364.1"/>
    <property type="molecule type" value="Genomic_DNA"/>
</dbReference>
<dbReference type="PANTHER" id="PTHR34310:SF9">
    <property type="entry name" value="BLR5716 PROTEIN"/>
    <property type="match status" value="1"/>
</dbReference>
<protein>
    <submittedName>
        <fullName evidence="2">DUF427 domain-containing protein</fullName>
    </submittedName>
</protein>
<reference evidence="3" key="1">
    <citation type="journal article" date="2019" name="Int. J. Syst. Evol. Microbiol.">
        <title>The Global Catalogue of Microorganisms (GCM) 10K type strain sequencing project: providing services to taxonomists for standard genome sequencing and annotation.</title>
        <authorList>
            <consortium name="The Broad Institute Genomics Platform"/>
            <consortium name="The Broad Institute Genome Sequencing Center for Infectious Disease"/>
            <person name="Wu L."/>
            <person name="Ma J."/>
        </authorList>
    </citation>
    <scope>NUCLEOTIDE SEQUENCE [LARGE SCALE GENOMIC DNA]</scope>
    <source>
        <strain evidence="3">JCM 16953</strain>
    </source>
</reference>
<dbReference type="RefSeq" id="WP_344775855.1">
    <property type="nucleotide sequence ID" value="NZ_BAABAH010000008.1"/>
</dbReference>
<dbReference type="PANTHER" id="PTHR34310">
    <property type="entry name" value="DUF427 DOMAIN PROTEIN (AFU_ORTHOLOGUE AFUA_3G02220)"/>
    <property type="match status" value="1"/>
</dbReference>
<dbReference type="Proteomes" id="UP001501821">
    <property type="component" value="Unassembled WGS sequence"/>
</dbReference>
<evidence type="ECO:0000313" key="3">
    <source>
        <dbReference type="Proteomes" id="UP001501821"/>
    </source>
</evidence>
<gene>
    <name evidence="2" type="ORF">GCM10022242_24910</name>
</gene>
<proteinExistence type="predicted"/>
<organism evidence="2 3">
    <name type="scientific">Nocardioides panacisoli</name>
    <dbReference type="NCBI Taxonomy" id="627624"/>
    <lineage>
        <taxon>Bacteria</taxon>
        <taxon>Bacillati</taxon>
        <taxon>Actinomycetota</taxon>
        <taxon>Actinomycetes</taxon>
        <taxon>Propionibacteriales</taxon>
        <taxon>Nocardioidaceae</taxon>
        <taxon>Nocardioides</taxon>
    </lineage>
</organism>
<name>A0ABP7IMR5_9ACTN</name>
<feature type="domain" description="DUF427" evidence="1">
    <location>
        <begin position="137"/>
        <end position="229"/>
    </location>
</feature>
<accession>A0ABP7IMR5</accession>
<comment type="caution">
    <text evidence="2">The sequence shown here is derived from an EMBL/GenBank/DDBJ whole genome shotgun (WGS) entry which is preliminary data.</text>
</comment>
<evidence type="ECO:0000313" key="2">
    <source>
        <dbReference type="EMBL" id="GAA3822364.1"/>
    </source>
</evidence>
<dbReference type="InterPro" id="IPR007361">
    <property type="entry name" value="DUF427"/>
</dbReference>
<keyword evidence="3" id="KW-1185">Reference proteome</keyword>